<protein>
    <recommendedName>
        <fullName evidence="1">RES domain-containing protein</fullName>
    </recommendedName>
</protein>
<organism evidence="2 3">
    <name type="scientific">Paenibacillus riograndensis SBR5</name>
    <dbReference type="NCBI Taxonomy" id="1073571"/>
    <lineage>
        <taxon>Bacteria</taxon>
        <taxon>Bacillati</taxon>
        <taxon>Bacillota</taxon>
        <taxon>Bacilli</taxon>
        <taxon>Bacillales</taxon>
        <taxon>Paenibacillaceae</taxon>
        <taxon>Paenibacillus</taxon>
        <taxon>Paenibacillus sonchi group</taxon>
    </lineage>
</organism>
<sequence length="294" mass="35004">MENVLRKLGDELYGKREDSFEYLFYKKEFSRMLESDLKEYNPEKIIDKYLDFFSRKNFSRKILKEGEGFFRGRIGSFLISGSKGTYNTKFELPYYGNMIETPPPIYTAGGRFNRAGISYLYLATDLETCLAEVHLQVGQACSIGEFECVEDMELINLSDYGNDLEIKIWYEVLTQPVHNEIRYKYLITQFMSDVLMKFNENGLYFKSVQSTGDNIVCYYPEKFRLIQFSEKLYKANKIKYDFEQIKDTVREYVDRKDHYLNISDLNTDETEENEKHVNYLLEWIDKEKERNNKN</sequence>
<dbReference type="InterPro" id="IPR014914">
    <property type="entry name" value="RES_dom"/>
</dbReference>
<dbReference type="EMBL" id="LN831776">
    <property type="protein sequence ID" value="CQR52424.1"/>
    <property type="molecule type" value="Genomic_DNA"/>
</dbReference>
<dbReference type="RefSeq" id="WP_046501175.1">
    <property type="nucleotide sequence ID" value="NZ_LN831776.1"/>
</dbReference>
<proteinExistence type="predicted"/>
<dbReference type="AlphaFoldDB" id="A0A0E4H812"/>
<evidence type="ECO:0000259" key="1">
    <source>
        <dbReference type="SMART" id="SM00953"/>
    </source>
</evidence>
<reference evidence="3" key="1">
    <citation type="submission" date="2015-03" db="EMBL/GenBank/DDBJ databases">
        <authorList>
            <person name="Wibberg D."/>
        </authorList>
    </citation>
    <scope>NUCLEOTIDE SEQUENCE [LARGE SCALE GENOMIC DNA]</scope>
</reference>
<dbReference type="HOGENOM" id="CLU_946092_0_0_9"/>
<name>A0A0E4H812_9BACL</name>
<evidence type="ECO:0000313" key="3">
    <source>
        <dbReference type="Proteomes" id="UP000033163"/>
    </source>
</evidence>
<evidence type="ECO:0000313" key="2">
    <source>
        <dbReference type="EMBL" id="CQR52424.1"/>
    </source>
</evidence>
<accession>A0A0E4H812</accession>
<dbReference type="Proteomes" id="UP000033163">
    <property type="component" value="Chromosome I"/>
</dbReference>
<feature type="domain" description="RES" evidence="1">
    <location>
        <begin position="99"/>
        <end position="229"/>
    </location>
</feature>
<dbReference type="Pfam" id="PF08808">
    <property type="entry name" value="RES"/>
    <property type="match status" value="1"/>
</dbReference>
<dbReference type="SMART" id="SM00953">
    <property type="entry name" value="RES"/>
    <property type="match status" value="1"/>
</dbReference>
<dbReference type="KEGG" id="pri:PRIO_0820"/>
<dbReference type="PATRIC" id="fig|1073571.4.peg.856"/>
<gene>
    <name evidence="2" type="ORF">PRIO_0820</name>
</gene>